<reference evidence="5" key="1">
    <citation type="journal article" date="2015" name="PLoS Genet.">
        <title>Genome Sequence and Transcriptome Analyses of Chrysochromulina tobin: Metabolic Tools for Enhanced Algal Fitness in the Prominent Order Prymnesiales (Haptophyceae).</title>
        <authorList>
            <person name="Hovde B.T."/>
            <person name="Deodato C.R."/>
            <person name="Hunsperger H.M."/>
            <person name="Ryken S.A."/>
            <person name="Yost W."/>
            <person name="Jha R.K."/>
            <person name="Patterson J."/>
            <person name="Monnat R.J. Jr."/>
            <person name="Barlow S.B."/>
            <person name="Starkenburg S.R."/>
            <person name="Cattolico R.A."/>
        </authorList>
    </citation>
    <scope>NUCLEOTIDE SEQUENCE</scope>
    <source>
        <strain evidence="5">CCMP291</strain>
    </source>
</reference>
<keyword evidence="5" id="KW-1185">Reference proteome</keyword>
<feature type="domain" description="Tetrahydrofolate dehydrogenase/cyclohydrolase catalytic" evidence="2">
    <location>
        <begin position="13"/>
        <end position="120"/>
    </location>
</feature>
<dbReference type="Pfam" id="PF02882">
    <property type="entry name" value="THF_DHG_CYH_C"/>
    <property type="match status" value="1"/>
</dbReference>
<dbReference type="GO" id="GO:0009113">
    <property type="term" value="P:purine nucleobase biosynthetic process"/>
    <property type="evidence" value="ECO:0007669"/>
    <property type="project" value="TreeGrafter"/>
</dbReference>
<dbReference type="Pfam" id="PF00763">
    <property type="entry name" value="THF_DHG_CYH"/>
    <property type="match status" value="1"/>
</dbReference>
<feature type="domain" description="Tetrahydrofolate dehydrogenase/cyclohydrolase NAD(P)-binding" evidence="3">
    <location>
        <begin position="161"/>
        <end position="283"/>
    </location>
</feature>
<dbReference type="GO" id="GO:0004487">
    <property type="term" value="F:methylenetetrahydrofolate dehydrogenase (NAD+) activity"/>
    <property type="evidence" value="ECO:0007669"/>
    <property type="project" value="TreeGrafter"/>
</dbReference>
<dbReference type="GO" id="GO:0035999">
    <property type="term" value="P:tetrahydrofolate interconversion"/>
    <property type="evidence" value="ECO:0007669"/>
    <property type="project" value="TreeGrafter"/>
</dbReference>
<dbReference type="AlphaFoldDB" id="A0A0M0JDL6"/>
<dbReference type="InterPro" id="IPR020631">
    <property type="entry name" value="THF_DH/CycHdrlase_NAD-bd_dom"/>
</dbReference>
<dbReference type="SUPFAM" id="SSF53223">
    <property type="entry name" value="Aminoacid dehydrogenase-like, N-terminal domain"/>
    <property type="match status" value="1"/>
</dbReference>
<dbReference type="Proteomes" id="UP000037460">
    <property type="component" value="Unassembled WGS sequence"/>
</dbReference>
<evidence type="ECO:0000256" key="1">
    <source>
        <dbReference type="SAM" id="Phobius"/>
    </source>
</evidence>
<dbReference type="PANTHER" id="PTHR48099">
    <property type="entry name" value="C-1-TETRAHYDROFOLATE SYNTHASE, CYTOPLASMIC-RELATED"/>
    <property type="match status" value="1"/>
</dbReference>
<dbReference type="InterPro" id="IPR046346">
    <property type="entry name" value="Aminoacid_DH-like_N_sf"/>
</dbReference>
<dbReference type="PANTHER" id="PTHR48099:SF3">
    <property type="entry name" value="METHYLENETETRAHYDROFOLATE DEHYDROGENASE [NAD(+)]"/>
    <property type="match status" value="1"/>
</dbReference>
<dbReference type="InterPro" id="IPR036291">
    <property type="entry name" value="NAD(P)-bd_dom_sf"/>
</dbReference>
<evidence type="ECO:0000259" key="3">
    <source>
        <dbReference type="Pfam" id="PF02882"/>
    </source>
</evidence>
<dbReference type="SUPFAM" id="SSF51735">
    <property type="entry name" value="NAD(P)-binding Rossmann-fold domains"/>
    <property type="match status" value="1"/>
</dbReference>
<organism evidence="4 5">
    <name type="scientific">Chrysochromulina tobinii</name>
    <dbReference type="NCBI Taxonomy" id="1460289"/>
    <lineage>
        <taxon>Eukaryota</taxon>
        <taxon>Haptista</taxon>
        <taxon>Haptophyta</taxon>
        <taxon>Prymnesiophyceae</taxon>
        <taxon>Prymnesiales</taxon>
        <taxon>Chrysochromulinaceae</taxon>
        <taxon>Chrysochromulina</taxon>
    </lineage>
</organism>
<keyword evidence="1" id="KW-1133">Transmembrane helix</keyword>
<sequence length="368" mass="39130">MPWPAPGKHTQDAVAEAFNLEIRDTVAKLVSAGKGHPKLVGFLSNEDPAGEVYARMTSRACEKNGIAYELRRPGRHELESAVIAANEDPDVHGIIVYYPVFGTQKDMYLRDVVSFEKDVEGLNHRYRYALYHNIRTLDEYRGCSYALGAASAVEPKKCVLPCTPLACVKLLEDLGAYDKAAPVRKQLAGRTCIVFNRSEVVGRPLAAMLANDGATVYSVDEHGMQVFTAGAVSGTIKVEETSVEQKDALASADVVISGVPVKSFTIAADAMKPGAIAINVSQHMNFGPGVEERCALVPAIGKVTIAILARNLLRLHTNFHSLAAKEESARNAATDTAGSAAVPAAASLTAAFAAGAALTLIAVAVSRR</sequence>
<dbReference type="GO" id="GO:0004488">
    <property type="term" value="F:methylenetetrahydrofolate dehydrogenase (NADP+) activity"/>
    <property type="evidence" value="ECO:0007669"/>
    <property type="project" value="InterPro"/>
</dbReference>
<evidence type="ECO:0000313" key="4">
    <source>
        <dbReference type="EMBL" id="KOO24671.1"/>
    </source>
</evidence>
<evidence type="ECO:0000313" key="5">
    <source>
        <dbReference type="Proteomes" id="UP000037460"/>
    </source>
</evidence>
<dbReference type="OrthoDB" id="41403at2759"/>
<accession>A0A0M0JDL6</accession>
<feature type="transmembrane region" description="Helical" evidence="1">
    <location>
        <begin position="340"/>
        <end position="365"/>
    </location>
</feature>
<evidence type="ECO:0000259" key="2">
    <source>
        <dbReference type="Pfam" id="PF00763"/>
    </source>
</evidence>
<dbReference type="EMBL" id="JWZX01003069">
    <property type="protein sequence ID" value="KOO24671.1"/>
    <property type="molecule type" value="Genomic_DNA"/>
</dbReference>
<dbReference type="Gene3D" id="3.40.50.720">
    <property type="entry name" value="NAD(P)-binding Rossmann-like Domain"/>
    <property type="match status" value="1"/>
</dbReference>
<gene>
    <name evidence="4" type="ORF">Ctob_007512</name>
</gene>
<comment type="caution">
    <text evidence="4">The sequence shown here is derived from an EMBL/GenBank/DDBJ whole genome shotgun (WGS) entry which is preliminary data.</text>
</comment>
<protein>
    <submittedName>
        <fullName evidence="4">Methylenetetrahydrofolate dehydrogenase</fullName>
    </submittedName>
</protein>
<dbReference type="GO" id="GO:0004477">
    <property type="term" value="F:methenyltetrahydrofolate cyclohydrolase activity"/>
    <property type="evidence" value="ECO:0007669"/>
    <property type="project" value="TreeGrafter"/>
</dbReference>
<keyword evidence="1" id="KW-0472">Membrane</keyword>
<dbReference type="Gene3D" id="3.40.50.10860">
    <property type="entry name" value="Leucine Dehydrogenase, chain A, domain 1"/>
    <property type="match status" value="1"/>
</dbReference>
<dbReference type="InterPro" id="IPR020630">
    <property type="entry name" value="THF_DH/CycHdrlase_cat_dom"/>
</dbReference>
<keyword evidence="1" id="KW-0812">Transmembrane</keyword>
<proteinExistence type="predicted"/>
<dbReference type="GO" id="GO:0005829">
    <property type="term" value="C:cytosol"/>
    <property type="evidence" value="ECO:0007669"/>
    <property type="project" value="TreeGrafter"/>
</dbReference>
<name>A0A0M0JDL6_9EUKA</name>